<sequence length="117" mass="13997">MEIIKSYVTTAFFKAHGRKDLKYLDVLLDEIERANDEYDLEEVQELRTLYNEEEPITLVRLLRFKFRLMPSVFLSFLGVDEEEYNHLNDDELADFINKKLSEEEFRNNAVRLFGLNI</sequence>
<proteinExistence type="predicted"/>
<protein>
    <submittedName>
        <fullName evidence="1">Uncharacterized protein</fullName>
    </submittedName>
</protein>
<dbReference type="EMBL" id="FNDX01000007">
    <property type="protein sequence ID" value="SDI69360.1"/>
    <property type="molecule type" value="Genomic_DNA"/>
</dbReference>
<reference evidence="2" key="1">
    <citation type="submission" date="2016-10" db="EMBL/GenBank/DDBJ databases">
        <authorList>
            <person name="Varghese N."/>
            <person name="Submissions S."/>
        </authorList>
    </citation>
    <scope>NUCLEOTIDE SEQUENCE [LARGE SCALE GENOMIC DNA]</scope>
    <source>
        <strain evidence="2">CGMCC 1.11012</strain>
    </source>
</reference>
<organism evidence="1 2">
    <name type="scientific">Paenibacillus typhae</name>
    <dbReference type="NCBI Taxonomy" id="1174501"/>
    <lineage>
        <taxon>Bacteria</taxon>
        <taxon>Bacillati</taxon>
        <taxon>Bacillota</taxon>
        <taxon>Bacilli</taxon>
        <taxon>Bacillales</taxon>
        <taxon>Paenibacillaceae</taxon>
        <taxon>Paenibacillus</taxon>
    </lineage>
</organism>
<evidence type="ECO:0000313" key="1">
    <source>
        <dbReference type="EMBL" id="SDI69360.1"/>
    </source>
</evidence>
<evidence type="ECO:0000313" key="2">
    <source>
        <dbReference type="Proteomes" id="UP000199050"/>
    </source>
</evidence>
<dbReference type="Proteomes" id="UP000199050">
    <property type="component" value="Unassembled WGS sequence"/>
</dbReference>
<gene>
    <name evidence="1" type="ORF">SAMN05216192_107162</name>
</gene>
<dbReference type="AlphaFoldDB" id="A0A1G8MPY1"/>
<accession>A0A1G8MPY1</accession>
<name>A0A1G8MPY1_9BACL</name>
<keyword evidence="2" id="KW-1185">Reference proteome</keyword>